<reference evidence="2 3" key="1">
    <citation type="submission" date="2019-12" db="EMBL/GenBank/DDBJ databases">
        <title>Sporaefaciens musculi gen. nov., sp. nov., a novel bacterium isolated from the caecum of an obese mouse.</title>
        <authorList>
            <person name="Rasmussen T.S."/>
            <person name="Streidl T."/>
            <person name="Hitch T.C.A."/>
            <person name="Wortmann E."/>
            <person name="Deptula P."/>
            <person name="Hansen M."/>
            <person name="Nielsen D.S."/>
            <person name="Clavel T."/>
            <person name="Vogensen F.K."/>
        </authorList>
    </citation>
    <scope>NUCLEOTIDE SEQUENCE [LARGE SCALE GENOMIC DNA]</scope>
    <source>
        <strain evidence="2 3">WCA-9-b2</strain>
        <plasmid evidence="2">unnamed</plasmid>
    </source>
</reference>
<evidence type="ECO:0000259" key="1">
    <source>
        <dbReference type="Pfam" id="PF04326"/>
    </source>
</evidence>
<dbReference type="AlphaFoldDB" id="A0A7X3MMG7"/>
<sequence length="393" mass="45214">MGNWLSYGVVGNAVCRTWESRTFEEESFYFEFKSDQVNTKKMLEEISALANTYGGYIFLGVSDDKKIYGCTKWTEQRIHTLIHDALSPAPNFDVKKFITDDERTIFVIKVEEGPTPPYITNSGKIYERLSSGSFLVNDSTRLSQMYYKREHELSRIEKKLAISPINSFPNLFGYLDIGFSLRTTNNDSVWEQFINADLKQLSHSLEDPNNKHSISRVGHSIVFSVGEVTNPNNIVEANLHNFMEIIGDGSVKLRILLTNNAGKSKVNIACIISILSIFRKIYSQIFETDFSEIFIGAYKYENLTVLNQFTPFIEFDGESSNLNNEWANYYHQHIMNYGNNLIITSDRIPKYGFNFLDKKYFNSIEKNITSENIIEELFSSSFTFLGYIFPLND</sequence>
<dbReference type="Proteomes" id="UP000460412">
    <property type="component" value="Unassembled WGS sequence"/>
</dbReference>
<proteinExistence type="predicted"/>
<comment type="caution">
    <text evidence="2">The sequence shown here is derived from an EMBL/GenBank/DDBJ whole genome shotgun (WGS) entry which is preliminary data.</text>
</comment>
<evidence type="ECO:0000313" key="3">
    <source>
        <dbReference type="Proteomes" id="UP000460412"/>
    </source>
</evidence>
<dbReference type="Pfam" id="PF04326">
    <property type="entry name" value="SLFN_AlbA_2"/>
    <property type="match status" value="1"/>
</dbReference>
<name>A0A7X3MMG7_9FIRM</name>
<organism evidence="2 3">
    <name type="scientific">Sporofaciens musculi</name>
    <dbReference type="NCBI Taxonomy" id="2681861"/>
    <lineage>
        <taxon>Bacteria</taxon>
        <taxon>Bacillati</taxon>
        <taxon>Bacillota</taxon>
        <taxon>Clostridia</taxon>
        <taxon>Lachnospirales</taxon>
        <taxon>Lachnospiraceae</taxon>
        <taxon>Sporofaciens</taxon>
    </lineage>
</organism>
<dbReference type="InterPro" id="IPR007421">
    <property type="entry name" value="Schlafen_AlbA_2_dom"/>
</dbReference>
<evidence type="ECO:0000313" key="2">
    <source>
        <dbReference type="EMBL" id="MXP79116.1"/>
    </source>
</evidence>
<dbReference type="InterPro" id="IPR038461">
    <property type="entry name" value="Schlafen_AlbA_2_dom_sf"/>
</dbReference>
<keyword evidence="2" id="KW-0614">Plasmid</keyword>
<dbReference type="PANTHER" id="PTHR30595">
    <property type="entry name" value="GLPR-RELATED TRANSCRIPTIONAL REPRESSOR"/>
    <property type="match status" value="1"/>
</dbReference>
<dbReference type="RefSeq" id="WP_159757759.1">
    <property type="nucleotide sequence ID" value="NZ_WUQX01000003.1"/>
</dbReference>
<gene>
    <name evidence="2" type="ORF">GN277_28575</name>
</gene>
<geneLocation type="plasmid" evidence="2">
    <name>unnamed</name>
</geneLocation>
<feature type="domain" description="Schlafen AlbA-2" evidence="1">
    <location>
        <begin position="26"/>
        <end position="133"/>
    </location>
</feature>
<keyword evidence="3" id="KW-1185">Reference proteome</keyword>
<dbReference type="Gene3D" id="3.30.950.30">
    <property type="entry name" value="Schlafen, AAA domain"/>
    <property type="match status" value="1"/>
</dbReference>
<protein>
    <recommendedName>
        <fullName evidence="1">Schlafen AlbA-2 domain-containing protein</fullName>
    </recommendedName>
</protein>
<dbReference type="EMBL" id="WUQX01000003">
    <property type="protein sequence ID" value="MXP79116.1"/>
    <property type="molecule type" value="Genomic_DNA"/>
</dbReference>
<accession>A0A7X3MMG7</accession>
<dbReference type="PANTHER" id="PTHR30595:SF6">
    <property type="entry name" value="SCHLAFEN ALBA-2 DOMAIN-CONTAINING PROTEIN"/>
    <property type="match status" value="1"/>
</dbReference>